<sequence>MAGIFLIFICMLHAFICLLPGFIVGFFYDIERYKKWIFLVLTSLLCVALNLSKISGFSAFASGFMLDFVGIYFGLIILIGFRNMAKKAGLCKICDKFRRKS</sequence>
<dbReference type="RefSeq" id="WP_038452817.1">
    <property type="nucleotide sequence ID" value="NZ_CP009043.1"/>
</dbReference>
<dbReference type="EMBL" id="CP009043">
    <property type="protein sequence ID" value="AII14114.1"/>
    <property type="molecule type" value="Genomic_DNA"/>
</dbReference>
<accession>A0A076FE59</accession>
<gene>
    <name evidence="2" type="ORF">CIG1485E_0243</name>
</gene>
<evidence type="ECO:0000313" key="3">
    <source>
        <dbReference type="Proteomes" id="UP000028486"/>
    </source>
</evidence>
<dbReference type="Proteomes" id="UP000028486">
    <property type="component" value="Chromosome"/>
</dbReference>
<evidence type="ECO:0000313" key="2">
    <source>
        <dbReference type="EMBL" id="AII14114.1"/>
    </source>
</evidence>
<keyword evidence="3" id="KW-1185">Reference proteome</keyword>
<dbReference type="AlphaFoldDB" id="A0A076FE59"/>
<dbReference type="STRING" id="1244531.CIG2463D_0248"/>
<feature type="transmembrane region" description="Helical" evidence="1">
    <location>
        <begin position="57"/>
        <end position="81"/>
    </location>
</feature>
<dbReference type="PATRIC" id="fig|1244531.6.peg.192"/>
<proteinExistence type="predicted"/>
<organism evidence="2 3">
    <name type="scientific">Campylobacter iguaniorum</name>
    <dbReference type="NCBI Taxonomy" id="1244531"/>
    <lineage>
        <taxon>Bacteria</taxon>
        <taxon>Pseudomonadati</taxon>
        <taxon>Campylobacterota</taxon>
        <taxon>Epsilonproteobacteria</taxon>
        <taxon>Campylobacterales</taxon>
        <taxon>Campylobacteraceae</taxon>
        <taxon>Campylobacter</taxon>
    </lineage>
</organism>
<dbReference type="OrthoDB" id="5362568at2"/>
<keyword evidence="1" id="KW-0472">Membrane</keyword>
<feature type="transmembrane region" description="Helical" evidence="1">
    <location>
        <begin position="6"/>
        <end position="28"/>
    </location>
</feature>
<dbReference type="KEGG" id="caj:CIG1485E_0243"/>
<feature type="transmembrane region" description="Helical" evidence="1">
    <location>
        <begin position="35"/>
        <end position="51"/>
    </location>
</feature>
<name>A0A076FE59_9BACT</name>
<dbReference type="eggNOG" id="ENOG50319VQ">
    <property type="taxonomic scope" value="Bacteria"/>
</dbReference>
<keyword evidence="1" id="KW-0812">Transmembrane</keyword>
<keyword evidence="1" id="KW-1133">Transmembrane helix</keyword>
<dbReference type="HOGENOM" id="CLU_2286282_0_0_7"/>
<evidence type="ECO:0000256" key="1">
    <source>
        <dbReference type="SAM" id="Phobius"/>
    </source>
</evidence>
<reference evidence="3" key="1">
    <citation type="journal article" date="2014" name="Genome Announc.">
        <title>Complete Genome Sequence of Campylobacter iguaniorum Strain 1485ET, Isolated from a Bearded Dragon (Pogona vitticeps).</title>
        <authorList>
            <person name="Gilbert M.J."/>
            <person name="Miller W.G."/>
            <person name="Yee E."/>
            <person name="Kik M."/>
            <person name="Wagenaar J.A."/>
            <person name="Duim B."/>
        </authorList>
    </citation>
    <scope>NUCLEOTIDE SEQUENCE [LARGE SCALE GENOMIC DNA]</scope>
    <source>
        <strain evidence="3">1485E</strain>
    </source>
</reference>
<protein>
    <submittedName>
        <fullName evidence="2">Hypothetical membrane protein</fullName>
    </submittedName>
</protein>